<reference evidence="1" key="1">
    <citation type="journal article" date="2020" name="Stud. Mycol.">
        <title>101 Dothideomycetes genomes: a test case for predicting lifestyles and emergence of pathogens.</title>
        <authorList>
            <person name="Haridas S."/>
            <person name="Albert R."/>
            <person name="Binder M."/>
            <person name="Bloem J."/>
            <person name="Labutti K."/>
            <person name="Salamov A."/>
            <person name="Andreopoulos B."/>
            <person name="Baker S."/>
            <person name="Barry K."/>
            <person name="Bills G."/>
            <person name="Bluhm B."/>
            <person name="Cannon C."/>
            <person name="Castanera R."/>
            <person name="Culley D."/>
            <person name="Daum C."/>
            <person name="Ezra D."/>
            <person name="Gonzalez J."/>
            <person name="Henrissat B."/>
            <person name="Kuo A."/>
            <person name="Liang C."/>
            <person name="Lipzen A."/>
            <person name="Lutzoni F."/>
            <person name="Magnuson J."/>
            <person name="Mondo S."/>
            <person name="Nolan M."/>
            <person name="Ohm R."/>
            <person name="Pangilinan J."/>
            <person name="Park H.-J."/>
            <person name="Ramirez L."/>
            <person name="Alfaro M."/>
            <person name="Sun H."/>
            <person name="Tritt A."/>
            <person name="Yoshinaga Y."/>
            <person name="Zwiers L.-H."/>
            <person name="Turgeon B."/>
            <person name="Goodwin S."/>
            <person name="Spatafora J."/>
            <person name="Crous P."/>
            <person name="Grigoriev I."/>
        </authorList>
    </citation>
    <scope>NUCLEOTIDE SEQUENCE</scope>
    <source>
        <strain evidence="1">ATCC 16933</strain>
    </source>
</reference>
<dbReference type="AlphaFoldDB" id="A0A6A6NZH5"/>
<proteinExistence type="predicted"/>
<protein>
    <submittedName>
        <fullName evidence="1">Uncharacterized protein</fullName>
    </submittedName>
</protein>
<organism evidence="1 2">
    <name type="scientific">Lineolata rhizophorae</name>
    <dbReference type="NCBI Taxonomy" id="578093"/>
    <lineage>
        <taxon>Eukaryota</taxon>
        <taxon>Fungi</taxon>
        <taxon>Dikarya</taxon>
        <taxon>Ascomycota</taxon>
        <taxon>Pezizomycotina</taxon>
        <taxon>Dothideomycetes</taxon>
        <taxon>Dothideomycetes incertae sedis</taxon>
        <taxon>Lineolatales</taxon>
        <taxon>Lineolataceae</taxon>
        <taxon>Lineolata</taxon>
    </lineage>
</organism>
<evidence type="ECO:0000313" key="1">
    <source>
        <dbReference type="EMBL" id="KAF2457155.1"/>
    </source>
</evidence>
<keyword evidence="2" id="KW-1185">Reference proteome</keyword>
<sequence length="83" mass="9135">MLAFRRASKSPWIGCASSLHVPRRLEMQVGAAPSSLDAVLLAILSLEHLDPSLWFSKRRCLGQVSGDAVVVCVGFPAVWLFRR</sequence>
<accession>A0A6A6NZH5</accession>
<dbReference type="EMBL" id="MU001681">
    <property type="protein sequence ID" value="KAF2457155.1"/>
    <property type="molecule type" value="Genomic_DNA"/>
</dbReference>
<evidence type="ECO:0000313" key="2">
    <source>
        <dbReference type="Proteomes" id="UP000799766"/>
    </source>
</evidence>
<gene>
    <name evidence="1" type="ORF">BDY21DRAFT_345085</name>
</gene>
<name>A0A6A6NZH5_9PEZI</name>
<dbReference type="Proteomes" id="UP000799766">
    <property type="component" value="Unassembled WGS sequence"/>
</dbReference>